<dbReference type="Pfam" id="PF04427">
    <property type="entry name" value="Brix"/>
    <property type="match status" value="1"/>
</dbReference>
<dbReference type="PANTHER" id="PTHR13634:SF0">
    <property type="entry name" value="RIBOSOME BIOGENESIS PROTEIN BRX1 HOMOLOG"/>
    <property type="match status" value="1"/>
</dbReference>
<dbReference type="FunFam" id="3.40.50.10480:FF:000003">
    <property type="entry name" value="Ribosome biogenesis protein BRX1"/>
    <property type="match status" value="1"/>
</dbReference>
<feature type="compositionally biased region" description="Polar residues" evidence="7">
    <location>
        <begin position="39"/>
        <end position="48"/>
    </location>
</feature>
<organism evidence="9 10">
    <name type="scientific">Bugula neritina</name>
    <name type="common">Brown bryozoan</name>
    <name type="synonym">Sertularia neritina</name>
    <dbReference type="NCBI Taxonomy" id="10212"/>
    <lineage>
        <taxon>Eukaryota</taxon>
        <taxon>Metazoa</taxon>
        <taxon>Spiralia</taxon>
        <taxon>Lophotrochozoa</taxon>
        <taxon>Bryozoa</taxon>
        <taxon>Gymnolaemata</taxon>
        <taxon>Cheilostomatida</taxon>
        <taxon>Flustrina</taxon>
        <taxon>Buguloidea</taxon>
        <taxon>Bugulidae</taxon>
        <taxon>Bugula</taxon>
    </lineage>
</organism>
<comment type="function">
    <text evidence="1">Required for biogenesis of the 60S ribosomal subunit.</text>
</comment>
<feature type="compositionally biased region" description="Basic residues" evidence="7">
    <location>
        <begin position="1"/>
        <end position="12"/>
    </location>
</feature>
<evidence type="ECO:0000256" key="2">
    <source>
        <dbReference type="ARBA" id="ARBA00004604"/>
    </source>
</evidence>
<dbReference type="GO" id="GO:0019843">
    <property type="term" value="F:rRNA binding"/>
    <property type="evidence" value="ECO:0007669"/>
    <property type="project" value="InterPro"/>
</dbReference>
<dbReference type="PROSITE" id="PS50833">
    <property type="entry name" value="BRIX"/>
    <property type="match status" value="1"/>
</dbReference>
<evidence type="ECO:0000256" key="7">
    <source>
        <dbReference type="SAM" id="MobiDB-lite"/>
    </source>
</evidence>
<evidence type="ECO:0000313" key="10">
    <source>
        <dbReference type="Proteomes" id="UP000593567"/>
    </source>
</evidence>
<dbReference type="InterPro" id="IPR007109">
    <property type="entry name" value="Brix"/>
</dbReference>
<dbReference type="SUPFAM" id="SSF52954">
    <property type="entry name" value="Class II aaRS ABD-related"/>
    <property type="match status" value="1"/>
</dbReference>
<gene>
    <name evidence="9" type="ORF">EB796_015416</name>
</gene>
<dbReference type="AlphaFoldDB" id="A0A7J7JIW0"/>
<evidence type="ECO:0000313" key="9">
    <source>
        <dbReference type="EMBL" id="KAF6026262.1"/>
    </source>
</evidence>
<evidence type="ECO:0000256" key="3">
    <source>
        <dbReference type="ARBA" id="ARBA00006369"/>
    </source>
</evidence>
<comment type="caution">
    <text evidence="9">The sequence shown here is derived from an EMBL/GenBank/DDBJ whole genome shotgun (WGS) entry which is preliminary data.</text>
</comment>
<dbReference type="GO" id="GO:0005730">
    <property type="term" value="C:nucleolus"/>
    <property type="evidence" value="ECO:0007669"/>
    <property type="project" value="UniProtKB-SubCell"/>
</dbReference>
<dbReference type="GO" id="GO:0000027">
    <property type="term" value="P:ribosomal large subunit assembly"/>
    <property type="evidence" value="ECO:0007669"/>
    <property type="project" value="TreeGrafter"/>
</dbReference>
<evidence type="ECO:0000256" key="6">
    <source>
        <dbReference type="ARBA" id="ARBA00023242"/>
    </source>
</evidence>
<accession>A0A7J7JIW0</accession>
<sequence>MVVTKNSKKRKLQGQGQVQSSAATTSATSVKGKDEENSALPSTVQSDNMEPVAKMGRWVNKERVLVFSSRGIGSRERHLMRDLRALMPHSKPDVKMHKSEKLLEINEIAEMKNCNKVLFFESKKNQDLYLWASNSPAGPSVKFLVENVHTMDELKLTGNCLRGSRPVLSFDSSFDELPHFQLLKELFTQIFSTPHNHPKSQPFIDNVYTFSINDNRIWFRNYQIVEETGSLTEIGPRFVLNPFKIFEGSFGGPTLWHNPHYTSPNVYRRAMRKALAQKYAIRHHNKEKNEERKTTLGPTYKKDVTHDVFVTIDSSQID</sequence>
<dbReference type="Proteomes" id="UP000593567">
    <property type="component" value="Unassembled WGS sequence"/>
</dbReference>
<keyword evidence="6" id="KW-0539">Nucleus</keyword>
<keyword evidence="5" id="KW-0690">Ribosome biogenesis</keyword>
<dbReference type="PANTHER" id="PTHR13634">
    <property type="entry name" value="RIBOSOME BIOGENESIS PROTEIN BRIX"/>
    <property type="match status" value="1"/>
</dbReference>
<comment type="similarity">
    <text evidence="3">Belongs to the BRX1 family.</text>
</comment>
<evidence type="ECO:0000259" key="8">
    <source>
        <dbReference type="PROSITE" id="PS50833"/>
    </source>
</evidence>
<reference evidence="9" key="1">
    <citation type="submission" date="2020-06" db="EMBL/GenBank/DDBJ databases">
        <title>Draft genome of Bugula neritina, a colonial animal packing powerful symbionts and potential medicines.</title>
        <authorList>
            <person name="Rayko M."/>
        </authorList>
    </citation>
    <scope>NUCLEOTIDE SEQUENCE [LARGE SCALE GENOMIC DNA]</scope>
    <source>
        <strain evidence="9">Kwan_BN1</strain>
    </source>
</reference>
<dbReference type="InterPro" id="IPR026532">
    <property type="entry name" value="BRX1"/>
</dbReference>
<proteinExistence type="inferred from homology"/>
<dbReference type="EMBL" id="VXIV02002312">
    <property type="protein sequence ID" value="KAF6026262.1"/>
    <property type="molecule type" value="Genomic_DNA"/>
</dbReference>
<dbReference type="GO" id="GO:0006364">
    <property type="term" value="P:rRNA processing"/>
    <property type="evidence" value="ECO:0007669"/>
    <property type="project" value="InterPro"/>
</dbReference>
<evidence type="ECO:0000256" key="5">
    <source>
        <dbReference type="ARBA" id="ARBA00022517"/>
    </source>
</evidence>
<keyword evidence="10" id="KW-1185">Reference proteome</keyword>
<evidence type="ECO:0000256" key="1">
    <source>
        <dbReference type="ARBA" id="ARBA00003439"/>
    </source>
</evidence>
<dbReference type="SMART" id="SM00879">
    <property type="entry name" value="Brix"/>
    <property type="match status" value="1"/>
</dbReference>
<dbReference type="Gene3D" id="3.40.50.10480">
    <property type="entry name" value="Probable brix-domain ribosomal biogenesis protein"/>
    <property type="match status" value="1"/>
</dbReference>
<comment type="subcellular location">
    <subcellularLocation>
        <location evidence="2">Nucleus</location>
        <location evidence="2">Nucleolus</location>
    </subcellularLocation>
</comment>
<evidence type="ECO:0000256" key="4">
    <source>
        <dbReference type="ARBA" id="ARBA00020522"/>
    </source>
</evidence>
<feature type="compositionally biased region" description="Low complexity" evidence="7">
    <location>
        <begin position="20"/>
        <end position="29"/>
    </location>
</feature>
<feature type="domain" description="Brix" evidence="8">
    <location>
        <begin position="62"/>
        <end position="251"/>
    </location>
</feature>
<feature type="region of interest" description="Disordered" evidence="7">
    <location>
        <begin position="1"/>
        <end position="48"/>
    </location>
</feature>
<name>A0A7J7JIW0_BUGNE</name>
<dbReference type="OrthoDB" id="1638493at2759"/>
<protein>
    <recommendedName>
        <fullName evidence="4">Ribosome biogenesis protein BRX1 homolog</fullName>
    </recommendedName>
</protein>